<feature type="signal peptide" evidence="1">
    <location>
        <begin position="1"/>
        <end position="22"/>
    </location>
</feature>
<gene>
    <name evidence="2" type="ORF">P8935_12125</name>
</gene>
<evidence type="ECO:0008006" key="3">
    <source>
        <dbReference type="Google" id="ProtNLM"/>
    </source>
</evidence>
<accession>A0AAU7DTG9</accession>
<reference evidence="2" key="1">
    <citation type="submission" date="2023-03" db="EMBL/GenBank/DDBJ databases">
        <title>Edaphobacter sp.</title>
        <authorList>
            <person name="Huber K.J."/>
            <person name="Papendorf J."/>
            <person name="Pilke C."/>
            <person name="Bunk B."/>
            <person name="Sproeer C."/>
            <person name="Pester M."/>
        </authorList>
    </citation>
    <scope>NUCLEOTIDE SEQUENCE</scope>
    <source>
        <strain evidence="2">DSM 110680</strain>
    </source>
</reference>
<name>A0AAU7DTG9_9BACT</name>
<evidence type="ECO:0000313" key="2">
    <source>
        <dbReference type="EMBL" id="XBH20041.1"/>
    </source>
</evidence>
<organism evidence="2">
    <name type="scientific">Telmatobacter sp. DSM 110680</name>
    <dbReference type="NCBI Taxonomy" id="3036704"/>
    <lineage>
        <taxon>Bacteria</taxon>
        <taxon>Pseudomonadati</taxon>
        <taxon>Acidobacteriota</taxon>
        <taxon>Terriglobia</taxon>
        <taxon>Terriglobales</taxon>
        <taxon>Acidobacteriaceae</taxon>
        <taxon>Telmatobacter</taxon>
    </lineage>
</organism>
<keyword evidence="1" id="KW-0732">Signal</keyword>
<dbReference type="RefSeq" id="WP_348265265.1">
    <property type="nucleotide sequence ID" value="NZ_CP121196.1"/>
</dbReference>
<dbReference type="EMBL" id="CP121196">
    <property type="protein sequence ID" value="XBH20041.1"/>
    <property type="molecule type" value="Genomic_DNA"/>
</dbReference>
<protein>
    <recommendedName>
        <fullName evidence="3">Carboxypeptidase regulatory-like domain-containing protein</fullName>
    </recommendedName>
</protein>
<sequence>MRLQIECALLVLTMLLAGRANSQVFRVQGGTSTMLNAQGGSVEFKAPKYDGSVNLGYFEGHLRFGAENRYQFQSFTLLTGDETVPFILPTDVFDASHYFSVRGIGVTHKDSIVKYYAFGGTTSTWLGTGLFNAATSDDPVGMLFYERKINDHFKFFSRNIVSRQQTFLQGLEYQPNRSVKASLTAGMGSNQRYFAASLDAETQKLIFRTSYVLTGNSFQRISLASPLSSEVNKGNVQMLYKPLEFVALTAGHQNLLEPITLGGAMQQASVNQLSADFHAEKFYFGSGLFSSSSSGLSTQGTNLYVGRRFGRLLEVNENWFQSKSQGQPSSRILSGTIRENFSSRMSLLQLISRTNGQTTFAFGGDLTSNRLMLQADYQNIYLPFRPDHPFQQALALNASVRVVGPMQITAASNVDPTGHLRYTFGMSTYVYRMSGMTSAHSESFSIAKFLVQGLVKDDHGNPVEGAALHIGKEVVYSDSTGAFLVRMGKHGPFPLSVVPDEFIINGVFETVSAPTSVRAETEDAAANQEIVIRRVPPQPMKTMATKQK</sequence>
<dbReference type="AlphaFoldDB" id="A0AAU7DTG9"/>
<evidence type="ECO:0000256" key="1">
    <source>
        <dbReference type="SAM" id="SignalP"/>
    </source>
</evidence>
<feature type="chain" id="PRO_5043638615" description="Carboxypeptidase regulatory-like domain-containing protein" evidence="1">
    <location>
        <begin position="23"/>
        <end position="548"/>
    </location>
</feature>
<proteinExistence type="predicted"/>